<comment type="subcellular location">
    <subcellularLocation>
        <location evidence="1">Host cell</location>
    </subcellularLocation>
    <subcellularLocation>
        <location evidence="2">Secreted</location>
    </subcellularLocation>
</comment>
<evidence type="ECO:0000313" key="6">
    <source>
        <dbReference type="Proteomes" id="UP000696485"/>
    </source>
</evidence>
<name>A0A9P5SBA8_9FUNG</name>
<dbReference type="AlphaFoldDB" id="A0A9P5SBA8"/>
<gene>
    <name evidence="5" type="ORF">BG006_003044</name>
</gene>
<organism evidence="5 6">
    <name type="scientific">Podila minutissima</name>
    <dbReference type="NCBI Taxonomy" id="64525"/>
    <lineage>
        <taxon>Eukaryota</taxon>
        <taxon>Fungi</taxon>
        <taxon>Fungi incertae sedis</taxon>
        <taxon>Mucoromycota</taxon>
        <taxon>Mortierellomycotina</taxon>
        <taxon>Mortierellomycetes</taxon>
        <taxon>Mortierellales</taxon>
        <taxon>Mortierellaceae</taxon>
        <taxon>Podila</taxon>
    </lineage>
</organism>
<evidence type="ECO:0000256" key="3">
    <source>
        <dbReference type="ARBA" id="ARBA00022525"/>
    </source>
</evidence>
<dbReference type="GO" id="GO:0005576">
    <property type="term" value="C:extracellular region"/>
    <property type="evidence" value="ECO:0007669"/>
    <property type="project" value="UniProtKB-SubCell"/>
</dbReference>
<evidence type="ECO:0000256" key="1">
    <source>
        <dbReference type="ARBA" id="ARBA00004340"/>
    </source>
</evidence>
<reference evidence="5" key="1">
    <citation type="journal article" date="2020" name="Fungal Divers.">
        <title>Resolving the Mortierellaceae phylogeny through synthesis of multi-gene phylogenetics and phylogenomics.</title>
        <authorList>
            <person name="Vandepol N."/>
            <person name="Liber J."/>
            <person name="Desiro A."/>
            <person name="Na H."/>
            <person name="Kennedy M."/>
            <person name="Barry K."/>
            <person name="Grigoriev I.V."/>
            <person name="Miller A.N."/>
            <person name="O'Donnell K."/>
            <person name="Stajich J.E."/>
            <person name="Bonito G."/>
        </authorList>
    </citation>
    <scope>NUCLEOTIDE SEQUENCE</scope>
    <source>
        <strain evidence="5">NVP1</strain>
    </source>
</reference>
<dbReference type="InterPro" id="IPR045379">
    <property type="entry name" value="Crinkler_N"/>
</dbReference>
<dbReference type="Proteomes" id="UP000696485">
    <property type="component" value="Unassembled WGS sequence"/>
</dbReference>
<evidence type="ECO:0000256" key="2">
    <source>
        <dbReference type="ARBA" id="ARBA00004613"/>
    </source>
</evidence>
<protein>
    <recommendedName>
        <fullName evidence="4">Crinkler effector protein N-terminal domain-containing protein</fullName>
    </recommendedName>
</protein>
<dbReference type="Pfam" id="PF20147">
    <property type="entry name" value="Crinkler"/>
    <property type="match status" value="1"/>
</dbReference>
<proteinExistence type="predicted"/>
<keyword evidence="6" id="KW-1185">Reference proteome</keyword>
<evidence type="ECO:0000313" key="5">
    <source>
        <dbReference type="EMBL" id="KAF9319144.1"/>
    </source>
</evidence>
<keyword evidence="3" id="KW-0964">Secreted</keyword>
<comment type="caution">
    <text evidence="5">The sequence shown here is derived from an EMBL/GenBank/DDBJ whole genome shotgun (WGS) entry which is preliminary data.</text>
</comment>
<evidence type="ECO:0000259" key="4">
    <source>
        <dbReference type="Pfam" id="PF20147"/>
    </source>
</evidence>
<feature type="non-terminal residue" evidence="5">
    <location>
        <position position="398"/>
    </location>
</feature>
<dbReference type="GO" id="GO:0043657">
    <property type="term" value="C:host cell"/>
    <property type="evidence" value="ECO:0007669"/>
    <property type="project" value="UniProtKB-SubCell"/>
</dbReference>
<dbReference type="EMBL" id="JAAAUY010001784">
    <property type="protein sequence ID" value="KAF9319144.1"/>
    <property type="molecule type" value="Genomic_DNA"/>
</dbReference>
<sequence>MTDNHMSLFCLVNGESTSSIFPVKLSLDDSIGDLKDLIKTKKSPRFDDVTTNELTIWHVSIPITEDCEIPILLNNVTSDKKKLGPATRLSKVFFKELPEETVHVILFAALQQAIKDHYDAFKGGRHDKVNMPLYLFLSRAGTGKSWNTQEFHQSALNCLTEEDDPDLRDGIRKAWVFNVTLKNGTSPLTKELYDPIRAIGSRMLLQLLPDKELYHVLEDYEELHLMQVLNLVVRYFDQDLKSAKVILVVDGLQSFMTDPKNGHDKDSAFYRALTCIGDLVLGAVFLMACCTATVTSPVEEMLAFTHQNWVVLPVASLKSPHIEKDGLSMAVFDEQDHVIKVLVSNCGGHGRALECLHEIVKTRGKDNVESLMNGLHHKLQGHYSEAFLMSSSTAQAMA</sequence>
<accession>A0A9P5SBA8</accession>
<feature type="domain" description="Crinkler effector protein N-terminal" evidence="4">
    <location>
        <begin position="6"/>
        <end position="105"/>
    </location>
</feature>